<proteinExistence type="predicted"/>
<feature type="domain" description="MYND-type" evidence="5">
    <location>
        <begin position="15"/>
        <end position="53"/>
    </location>
</feature>
<keyword evidence="2 4" id="KW-0863">Zinc-finger</keyword>
<evidence type="ECO:0000256" key="3">
    <source>
        <dbReference type="ARBA" id="ARBA00022833"/>
    </source>
</evidence>
<evidence type="ECO:0000313" key="7">
    <source>
        <dbReference type="RefSeq" id="XP_017784478.1"/>
    </source>
</evidence>
<gene>
    <name evidence="7" type="primary">LOC108568080</name>
</gene>
<dbReference type="PROSITE" id="PS01360">
    <property type="entry name" value="ZF_MYND_1"/>
    <property type="match status" value="1"/>
</dbReference>
<dbReference type="RefSeq" id="XP_017784478.1">
    <property type="nucleotide sequence ID" value="XM_017928989.1"/>
</dbReference>
<evidence type="ECO:0000259" key="5">
    <source>
        <dbReference type="PROSITE" id="PS50865"/>
    </source>
</evidence>
<dbReference type="InterPro" id="IPR002893">
    <property type="entry name" value="Znf_MYND"/>
</dbReference>
<protein>
    <submittedName>
        <fullName evidence="7">Uncharacterized protein LOC108568080</fullName>
    </submittedName>
</protein>
<evidence type="ECO:0000256" key="4">
    <source>
        <dbReference type="PROSITE-ProRule" id="PRU00134"/>
    </source>
</evidence>
<evidence type="ECO:0000313" key="6">
    <source>
        <dbReference type="Proteomes" id="UP000695000"/>
    </source>
</evidence>
<dbReference type="GeneID" id="108568080"/>
<dbReference type="SUPFAM" id="SSF144232">
    <property type="entry name" value="HIT/MYND zinc finger-like"/>
    <property type="match status" value="2"/>
</dbReference>
<dbReference type="InterPro" id="IPR046824">
    <property type="entry name" value="Mss51-like_C"/>
</dbReference>
<dbReference type="PANTHER" id="PTHR28069:SF2">
    <property type="entry name" value="GH20023P"/>
    <property type="match status" value="1"/>
</dbReference>
<keyword evidence="1" id="KW-0479">Metal-binding</keyword>
<keyword evidence="6" id="KW-1185">Reference proteome</keyword>
<dbReference type="Gene3D" id="6.10.140.2220">
    <property type="match status" value="1"/>
</dbReference>
<accession>A0ABM1NCC8</accession>
<dbReference type="Pfam" id="PF01753">
    <property type="entry name" value="zf-MYND"/>
    <property type="match status" value="1"/>
</dbReference>
<dbReference type="PANTHER" id="PTHR28069">
    <property type="entry name" value="GH20023P"/>
    <property type="match status" value="1"/>
</dbReference>
<dbReference type="Pfam" id="PF20179">
    <property type="entry name" value="MSS51_C"/>
    <property type="match status" value="1"/>
</dbReference>
<sequence length="381" mass="44169">MMSGLKKFRFSGTRCQLCYDKRRDLKRCSQCQVMPYCCKEHQQADWPYHKKVCKYLQQALEKAVSARDIKGYRALLQFSVKMSKGSLDEYEQSLIRRLPCCDVCNDHKNLIYCQGCFCAAYCSHAHRDSDRESHAPYCADLKIWCEIDEMGKKKMPHIIYKDMNGYARNINEVFPTCSDRISEVLSKHLASPFATIMHGLRAVGCKTKHLIIHIVGADTYEMVFDWRMLTALLGHRFPKTHTYEIYLIGPNMTCDNIVARVSNLTAYRVIGLYHDMIKELPEPHLVVAFNCGIHSSPETWQKSIPALLNKPFILTGYLDEETIADKNILMKHRDGDYVDIIYDCVKNPFASPLAYKNWELCESKVYYVNNYIFMSKPKINI</sequence>
<evidence type="ECO:0000256" key="2">
    <source>
        <dbReference type="ARBA" id="ARBA00022771"/>
    </source>
</evidence>
<dbReference type="Proteomes" id="UP000695000">
    <property type="component" value="Unplaced"/>
</dbReference>
<dbReference type="PROSITE" id="PS50865">
    <property type="entry name" value="ZF_MYND_2"/>
    <property type="match status" value="1"/>
</dbReference>
<evidence type="ECO:0000256" key="1">
    <source>
        <dbReference type="ARBA" id="ARBA00022723"/>
    </source>
</evidence>
<name>A0ABM1NCC8_NICVS</name>
<organism evidence="6 7">
    <name type="scientific">Nicrophorus vespilloides</name>
    <name type="common">Boreal carrion beetle</name>
    <dbReference type="NCBI Taxonomy" id="110193"/>
    <lineage>
        <taxon>Eukaryota</taxon>
        <taxon>Metazoa</taxon>
        <taxon>Ecdysozoa</taxon>
        <taxon>Arthropoda</taxon>
        <taxon>Hexapoda</taxon>
        <taxon>Insecta</taxon>
        <taxon>Pterygota</taxon>
        <taxon>Neoptera</taxon>
        <taxon>Endopterygota</taxon>
        <taxon>Coleoptera</taxon>
        <taxon>Polyphaga</taxon>
        <taxon>Staphyliniformia</taxon>
        <taxon>Silphidae</taxon>
        <taxon>Nicrophorinae</taxon>
        <taxon>Nicrophorus</taxon>
    </lineage>
</organism>
<keyword evidence="3" id="KW-0862">Zinc</keyword>
<reference evidence="7" key="1">
    <citation type="submission" date="2025-08" db="UniProtKB">
        <authorList>
            <consortium name="RefSeq"/>
        </authorList>
    </citation>
    <scope>IDENTIFICATION</scope>
    <source>
        <tissue evidence="7">Whole Larva</tissue>
    </source>
</reference>